<accession>A0A564ZCI0</accession>
<organism evidence="1 2">
    <name type="scientific">Hymenolepis diminuta</name>
    <name type="common">Rat tapeworm</name>
    <dbReference type="NCBI Taxonomy" id="6216"/>
    <lineage>
        <taxon>Eukaryota</taxon>
        <taxon>Metazoa</taxon>
        <taxon>Spiralia</taxon>
        <taxon>Lophotrochozoa</taxon>
        <taxon>Platyhelminthes</taxon>
        <taxon>Cestoda</taxon>
        <taxon>Eucestoda</taxon>
        <taxon>Cyclophyllidea</taxon>
        <taxon>Hymenolepididae</taxon>
        <taxon>Hymenolepis</taxon>
    </lineage>
</organism>
<evidence type="ECO:0000313" key="2">
    <source>
        <dbReference type="Proteomes" id="UP000321570"/>
    </source>
</evidence>
<proteinExistence type="predicted"/>
<dbReference type="AlphaFoldDB" id="A0A564ZCI0"/>
<evidence type="ECO:0000313" key="1">
    <source>
        <dbReference type="EMBL" id="VUZ56763.1"/>
    </source>
</evidence>
<keyword evidence="2" id="KW-1185">Reference proteome</keyword>
<protein>
    <submittedName>
        <fullName evidence="1">Uncharacterized protein</fullName>
    </submittedName>
</protein>
<gene>
    <name evidence="1" type="ORF">WMSIL1_LOCUS14250</name>
</gene>
<dbReference type="Proteomes" id="UP000321570">
    <property type="component" value="Unassembled WGS sequence"/>
</dbReference>
<sequence length="72" mass="8446">MLGHKLPTEILMGRTVRTFNQDIIPKNKMNEPAKNHKIDVFTTSDLVFARDFQVCHFWMAGTAIKRRRKVVF</sequence>
<dbReference type="EMBL" id="CABIJS010000708">
    <property type="protein sequence ID" value="VUZ56763.1"/>
    <property type="molecule type" value="Genomic_DNA"/>
</dbReference>
<name>A0A564ZCI0_HYMDI</name>
<reference evidence="1 2" key="1">
    <citation type="submission" date="2019-07" db="EMBL/GenBank/DDBJ databases">
        <authorList>
            <person name="Jastrzebski P J."/>
            <person name="Paukszto L."/>
            <person name="Jastrzebski P J."/>
        </authorList>
    </citation>
    <scope>NUCLEOTIDE SEQUENCE [LARGE SCALE GENOMIC DNA]</scope>
    <source>
        <strain evidence="1 2">WMS-il1</strain>
    </source>
</reference>